<name>A0A7J7NCU3_9MAGN</name>
<dbReference type="EMBL" id="JACGCM010000917">
    <property type="protein sequence ID" value="KAF6164678.1"/>
    <property type="molecule type" value="Genomic_DNA"/>
</dbReference>
<evidence type="ECO:0000313" key="2">
    <source>
        <dbReference type="Proteomes" id="UP000541444"/>
    </source>
</evidence>
<reference evidence="1 2" key="1">
    <citation type="journal article" date="2020" name="IScience">
        <title>Genome Sequencing of the Endangered Kingdonia uniflora (Circaeasteraceae, Ranunculales) Reveals Potential Mechanisms of Evolutionary Specialization.</title>
        <authorList>
            <person name="Sun Y."/>
            <person name="Deng T."/>
            <person name="Zhang A."/>
            <person name="Moore M.J."/>
            <person name="Landis J.B."/>
            <person name="Lin N."/>
            <person name="Zhang H."/>
            <person name="Zhang X."/>
            <person name="Huang J."/>
            <person name="Zhang X."/>
            <person name="Sun H."/>
            <person name="Wang H."/>
        </authorList>
    </citation>
    <scope>NUCLEOTIDE SEQUENCE [LARGE SCALE GENOMIC DNA]</scope>
    <source>
        <strain evidence="1">TB1705</strain>
        <tissue evidence="1">Leaf</tissue>
    </source>
</reference>
<gene>
    <name evidence="1" type="ORF">GIB67_033894</name>
</gene>
<keyword evidence="2" id="KW-1185">Reference proteome</keyword>
<comment type="caution">
    <text evidence="1">The sequence shown here is derived from an EMBL/GenBank/DDBJ whole genome shotgun (WGS) entry which is preliminary data.</text>
</comment>
<sequence>VDEIWFATEGISDAIWKSISSLRSLNRREICFSPNMREFERRKFRFKPIPSHSLSPRDLVTIKGRNGCRRISFNPN</sequence>
<feature type="non-terminal residue" evidence="1">
    <location>
        <position position="76"/>
    </location>
</feature>
<protein>
    <submittedName>
        <fullName evidence="1">Uncharacterized protein</fullName>
    </submittedName>
</protein>
<dbReference type="Proteomes" id="UP000541444">
    <property type="component" value="Unassembled WGS sequence"/>
</dbReference>
<proteinExistence type="predicted"/>
<evidence type="ECO:0000313" key="1">
    <source>
        <dbReference type="EMBL" id="KAF6164678.1"/>
    </source>
</evidence>
<dbReference type="AlphaFoldDB" id="A0A7J7NCU3"/>
<accession>A0A7J7NCU3</accession>
<organism evidence="1 2">
    <name type="scientific">Kingdonia uniflora</name>
    <dbReference type="NCBI Taxonomy" id="39325"/>
    <lineage>
        <taxon>Eukaryota</taxon>
        <taxon>Viridiplantae</taxon>
        <taxon>Streptophyta</taxon>
        <taxon>Embryophyta</taxon>
        <taxon>Tracheophyta</taxon>
        <taxon>Spermatophyta</taxon>
        <taxon>Magnoliopsida</taxon>
        <taxon>Ranunculales</taxon>
        <taxon>Circaeasteraceae</taxon>
        <taxon>Kingdonia</taxon>
    </lineage>
</organism>